<feature type="domain" description="DUF11" evidence="4">
    <location>
        <begin position="432"/>
        <end position="545"/>
    </location>
</feature>
<reference evidence="5 6" key="1">
    <citation type="submission" date="2023-06" db="EMBL/GenBank/DDBJ databases">
        <authorList>
            <person name="Feng G."/>
            <person name="Li J."/>
            <person name="Zhu H."/>
        </authorList>
    </citation>
    <scope>NUCLEOTIDE SEQUENCE [LARGE SCALE GENOMIC DNA]</scope>
    <source>
        <strain evidence="5 6">RHCKG28</strain>
    </source>
</reference>
<feature type="chain" id="PRO_5046902726" description="DUF11 domain-containing protein" evidence="3">
    <location>
        <begin position="35"/>
        <end position="681"/>
    </location>
</feature>
<evidence type="ECO:0000256" key="1">
    <source>
        <dbReference type="SAM" id="MobiDB-lite"/>
    </source>
</evidence>
<dbReference type="InterPro" id="IPR013320">
    <property type="entry name" value="ConA-like_dom_sf"/>
</dbReference>
<keyword evidence="2" id="KW-1133">Transmembrane helix</keyword>
<keyword evidence="2" id="KW-0812">Transmembrane</keyword>
<dbReference type="InterPro" id="IPR001434">
    <property type="entry name" value="OmcB-like_DUF11"/>
</dbReference>
<keyword evidence="2" id="KW-0472">Membrane</keyword>
<dbReference type="SUPFAM" id="SSF49899">
    <property type="entry name" value="Concanavalin A-like lectins/glucanases"/>
    <property type="match status" value="1"/>
</dbReference>
<keyword evidence="6" id="KW-1185">Reference proteome</keyword>
<feature type="compositionally biased region" description="Acidic residues" evidence="1">
    <location>
        <begin position="560"/>
        <end position="581"/>
    </location>
</feature>
<dbReference type="NCBIfam" id="TIGR01451">
    <property type="entry name" value="B_ant_repeat"/>
    <property type="match status" value="1"/>
</dbReference>
<dbReference type="InterPro" id="IPR013783">
    <property type="entry name" value="Ig-like_fold"/>
</dbReference>
<proteinExistence type="predicted"/>
<evidence type="ECO:0000313" key="5">
    <source>
        <dbReference type="EMBL" id="MDM7892141.1"/>
    </source>
</evidence>
<dbReference type="InterPro" id="IPR051172">
    <property type="entry name" value="Chlamydia_OmcB"/>
</dbReference>
<sequence>MTAIQHPTTRRRPRRRLLAAASVLTALGVLSAPALTPDSSSADTLTFPYVNRFTKPDGGTLSGDASIVQDRLRLTEDRTGQAGAWSTDDTFPSDLGLEVEFDYAMYTATSDPGADGLLLFLADGAAEQGVGAYGAALGYACRSSTTEGGDLPCDLPGMPGGFAAVAIDHYGNFSKPINGSGPGNRPDSVVVRGSGDGLSGYRYVQGAPSPGGTVTGGPSTRRVRVTLVPGDAGELFVSVRMETGGVMKTVLDRVPLHGDGQAPLPPTLRLGFAAATGSIVDVHEIGDVRVWQPADLGVTQDLPASARPGQSFTYTVSAANNGTNASDPSRLEVTVPEALQDVTWTCTPAAGSSCATGSGTGDVATELGLPRGGSATVEVTGRVPDGASGALDSTATIAPAPHLADVDESDNVSVASSPVDTTPAPTAQVETDKSVSPATGVSPGDEVEYLVTARNRGPATAEDVGAVDELPSAMHFAGSDDGCTAEGQRVTCASGRSLAAGESTSFRIRAVLDQAYEGDGSDVVNVATATSPTDPDGGDPSTAVTIGVLPGDGDGGGGDGDGDGDHDDGDGDHDDGDGDNDGDGHHGGGDNGGGDNGGGDNGGGGGDRDGDGPGTGPSASASPGPAAADVGGSGGGAPARSALAYTGAQGLGLLGALAASSSALGALTWWTRRRRARRDAD</sequence>
<dbReference type="Proteomes" id="UP001236404">
    <property type="component" value="Unassembled WGS sequence"/>
</dbReference>
<feature type="compositionally biased region" description="Gly residues" evidence="1">
    <location>
        <begin position="589"/>
        <end position="605"/>
    </location>
</feature>
<feature type="region of interest" description="Disordered" evidence="1">
    <location>
        <begin position="413"/>
        <end position="443"/>
    </location>
</feature>
<evidence type="ECO:0000259" key="4">
    <source>
        <dbReference type="Pfam" id="PF01345"/>
    </source>
</evidence>
<accession>A0ABT7TRM5</accession>
<dbReference type="Gene3D" id="2.60.40.10">
    <property type="entry name" value="Immunoglobulins"/>
    <property type="match status" value="1"/>
</dbReference>
<dbReference type="RefSeq" id="WP_289473868.1">
    <property type="nucleotide sequence ID" value="NZ_JAUCMN010000006.1"/>
</dbReference>
<feature type="domain" description="DUF11" evidence="4">
    <location>
        <begin position="295"/>
        <end position="415"/>
    </location>
</feature>
<protein>
    <recommendedName>
        <fullName evidence="4">DUF11 domain-containing protein</fullName>
    </recommendedName>
</protein>
<feature type="compositionally biased region" description="Gly residues" evidence="1">
    <location>
        <begin position="550"/>
        <end position="559"/>
    </location>
</feature>
<dbReference type="InterPro" id="IPR006311">
    <property type="entry name" value="TAT_signal"/>
</dbReference>
<dbReference type="EMBL" id="JAUCMN010000006">
    <property type="protein sequence ID" value="MDM7892141.1"/>
    <property type="molecule type" value="Genomic_DNA"/>
</dbReference>
<dbReference type="PANTHER" id="PTHR34819">
    <property type="entry name" value="LARGE CYSTEINE-RICH PERIPLASMIC PROTEIN OMCB"/>
    <property type="match status" value="1"/>
</dbReference>
<evidence type="ECO:0000256" key="2">
    <source>
        <dbReference type="SAM" id="Phobius"/>
    </source>
</evidence>
<dbReference type="PROSITE" id="PS51318">
    <property type="entry name" value="TAT"/>
    <property type="match status" value="1"/>
</dbReference>
<evidence type="ECO:0000313" key="6">
    <source>
        <dbReference type="Proteomes" id="UP001236404"/>
    </source>
</evidence>
<feature type="signal peptide" evidence="3">
    <location>
        <begin position="1"/>
        <end position="34"/>
    </location>
</feature>
<organism evidence="5 6">
    <name type="scientific">Curtobacterium caseinilyticum</name>
    <dbReference type="NCBI Taxonomy" id="3055137"/>
    <lineage>
        <taxon>Bacteria</taxon>
        <taxon>Bacillati</taxon>
        <taxon>Actinomycetota</taxon>
        <taxon>Actinomycetes</taxon>
        <taxon>Micrococcales</taxon>
        <taxon>Microbacteriaceae</taxon>
        <taxon>Curtobacterium</taxon>
    </lineage>
</organism>
<dbReference type="InterPro" id="IPR047589">
    <property type="entry name" value="DUF11_rpt"/>
</dbReference>
<feature type="region of interest" description="Disordered" evidence="1">
    <location>
        <begin position="525"/>
        <end position="641"/>
    </location>
</feature>
<name>A0ABT7TRM5_9MICO</name>
<feature type="compositionally biased region" description="Low complexity" evidence="1">
    <location>
        <begin position="616"/>
        <end position="630"/>
    </location>
</feature>
<keyword evidence="3" id="KW-0732">Signal</keyword>
<feature type="transmembrane region" description="Helical" evidence="2">
    <location>
        <begin position="650"/>
        <end position="670"/>
    </location>
</feature>
<comment type="caution">
    <text evidence="5">The sequence shown here is derived from an EMBL/GenBank/DDBJ whole genome shotgun (WGS) entry which is preliminary data.</text>
</comment>
<gene>
    <name evidence="5" type="ORF">QUG93_10625</name>
</gene>
<evidence type="ECO:0000256" key="3">
    <source>
        <dbReference type="SAM" id="SignalP"/>
    </source>
</evidence>
<dbReference type="Pfam" id="PF01345">
    <property type="entry name" value="DUF11"/>
    <property type="match status" value="2"/>
</dbReference>
<feature type="compositionally biased region" description="Polar residues" evidence="1">
    <location>
        <begin position="413"/>
        <end position="439"/>
    </location>
</feature>
<dbReference type="Gene3D" id="2.60.120.200">
    <property type="match status" value="1"/>
</dbReference>